<dbReference type="EMBL" id="KX660669">
    <property type="protein sequence ID" value="APL99500.1"/>
    <property type="molecule type" value="Genomic_DNA"/>
</dbReference>
<evidence type="ECO:0000259" key="1">
    <source>
        <dbReference type="Pfam" id="PF01464"/>
    </source>
</evidence>
<keyword evidence="3" id="KW-1185">Reference proteome</keyword>
<dbReference type="Gene3D" id="1.10.530.10">
    <property type="match status" value="1"/>
</dbReference>
<protein>
    <submittedName>
        <fullName evidence="2">Putative internal virion protein</fullName>
    </submittedName>
</protein>
<name>A0A1L5C085_9CAUD</name>
<dbReference type="InterPro" id="IPR008258">
    <property type="entry name" value="Transglycosylase_SLT_dom_1"/>
</dbReference>
<dbReference type="InterPro" id="IPR023346">
    <property type="entry name" value="Lysozyme-like_dom_sf"/>
</dbReference>
<evidence type="ECO:0000313" key="3">
    <source>
        <dbReference type="Proteomes" id="UP000225023"/>
    </source>
</evidence>
<evidence type="ECO:0000313" key="2">
    <source>
        <dbReference type="EMBL" id="APL99500.1"/>
    </source>
</evidence>
<dbReference type="Proteomes" id="UP000225023">
    <property type="component" value="Segment"/>
</dbReference>
<dbReference type="PANTHER" id="PTHR37423:SF2">
    <property type="entry name" value="MEMBRANE-BOUND LYTIC MUREIN TRANSGLYCOSYLASE C"/>
    <property type="match status" value="1"/>
</dbReference>
<gene>
    <name evidence="2" type="ORF">BB738_0420</name>
</gene>
<dbReference type="Pfam" id="PF01464">
    <property type="entry name" value="SLT"/>
    <property type="match status" value="1"/>
</dbReference>
<dbReference type="PANTHER" id="PTHR37423">
    <property type="entry name" value="SOLUBLE LYTIC MUREIN TRANSGLYCOSYLASE-RELATED"/>
    <property type="match status" value="1"/>
</dbReference>
<sequence length="1319" mass="143299">MDLESLKKLPVAEALRVAGEFAGVSADVMDKIWETESSRGKNMLSPAGAEGHMQLMPATRKTWEQRFGHSINPNDFHEALFTAAHQVRENMRATKGNLEDALRMYNAGTDRSRWDNDETNGYVQKILGEGVLQRRATQTNLDVLTGVAADVRATMPRAAGEKEYISDVRKAIGVQAGFQEAANLFVSGADVSLEQVAAASEAGRKVADTIVETIVQEPAPDTSFRVTRDLAVDAAQVAVSNEQRKQEITAGQKLTAAFQEVTGTAALMRMAERSEFPVDQEYVDSYMQNIDKIEAGYLSDEIDQIREARSQEHEDYIKAQIARSRENNRKIFSGGAASGLMYSLASGVADPVGWAAGLGVAKSVQLLGLSARALAAEGRILSGAGLIGAEGAAGNVLVDAAIHASGEHVTLNDYALSAGSGFLLGTALSPLGLRAGQKVHTEAEFLRIQKEAARYEADLWARAQDEAGPGASPEKIKAAADRIQVQDAAEDFRIALADVPDSERFLGFVRDEAESPPVVSTPADIQRLGIDTMVADPEQQRLLAEVFVRAERFTSENPVNEAAVSSLGLNKLGLESVGVRLIASPNPVARMVAQTLMESTTGAGGRRRTASLQAYLRERVYVGDTLNQYESIYKRYRARHGANWMGDMTNGKVRDAFDKEVARYREAVANARDGVPRPEYIAGISEEAKAASRVLDRGYNLMRKEMQTVGTVGSSRLGDTSDGYMSHQISAARVLTMTDSERVAVQKVLSRQFQQFEGFDKEFSDRLAVQYLERARDRAYGMHPVPVNLVNPHAGDIVQDALTALKIPEEEINRIMGRYSRGGAGFTKHRLDLDLLEEFDNGAGGKFKLLDLFNYDQMGMYRSYARRAASEVALAQYGVMSKSGLDLLKKAMTLGPEGRRATPKELEAFDQWASEMLNTPYGTHLGKWMDNTLVLTRLARLGGMGFTQLGELANGIATLGVQNSLRVIPALPRLLREVGQFKKGGKPANPILESIEAVGGPLGSDSYRMIGIYDVRDNAVQVYGREELTVVDRAIRGLGNAHAVATGHRAIAAAHQRGMSEQIVMKAMRFIRDGKEDKALADMGFSPDLIQRVKTELPTIATFDSRGNLETLDIRKLSNPGDALEFVTAVHRGANQIIQRTFPGETGKWAHNGFLKMLTQFRTFGITSMEKQVVRQTATVGAAKAFGTLVGAMSFALPIHLARIQLNAAGMSRKEREEYIERMTSPIVLGKAVLNYVSMSGLLSDILDLGTSAVDTVTGGALGDLGINPRGARAGGVVAGQVPAVGWIEDVFSGNPHKTLKALPFGNLPYLMPLVNQFK</sequence>
<reference evidence="3" key="1">
    <citation type="journal article" date="2017" name="Genes (Basel)">
        <title>Genome Analysis of a Novel Broad Host Range Proteobacteria Phage Isolated from a Bioreactor Treating Industrial Wastewater.</title>
        <authorList>
            <person name="de Leeuw M."/>
            <person name="Baron M."/>
            <person name="Brenner A."/>
            <person name="Kushmaro A."/>
        </authorList>
    </citation>
    <scope>NUCLEOTIDE SEQUENCE [LARGE SCALE GENOMIC DNA]</scope>
</reference>
<accession>A0A1L5C085</accession>
<feature type="domain" description="Transglycosylase SLT" evidence="1">
    <location>
        <begin position="22"/>
        <end position="115"/>
    </location>
</feature>
<organism evidence="2 3">
    <name type="scientific">Aquamicrobium phage P14</name>
    <dbReference type="NCBI Taxonomy" id="1927013"/>
    <lineage>
        <taxon>Viruses</taxon>
        <taxon>Duplodnaviria</taxon>
        <taxon>Heunggongvirae</taxon>
        <taxon>Uroviricota</taxon>
        <taxon>Caudoviricetes</taxon>
        <taxon>Autographivirales</taxon>
        <taxon>Autonotataviridae</taxon>
        <taxon>Aqualcavirus</taxon>
        <taxon>Aqualcavirus P14</taxon>
    </lineage>
</organism>
<dbReference type="SUPFAM" id="SSF53955">
    <property type="entry name" value="Lysozyme-like"/>
    <property type="match status" value="1"/>
</dbReference>
<proteinExistence type="predicted"/>